<keyword evidence="2" id="KW-1185">Reference proteome</keyword>
<organism evidence="1 2">
    <name type="scientific">Brassica oleracea var. oleracea</name>
    <dbReference type="NCBI Taxonomy" id="109376"/>
    <lineage>
        <taxon>Eukaryota</taxon>
        <taxon>Viridiplantae</taxon>
        <taxon>Streptophyta</taxon>
        <taxon>Embryophyta</taxon>
        <taxon>Tracheophyta</taxon>
        <taxon>Spermatophyta</taxon>
        <taxon>Magnoliopsida</taxon>
        <taxon>eudicotyledons</taxon>
        <taxon>Gunneridae</taxon>
        <taxon>Pentapetalae</taxon>
        <taxon>rosids</taxon>
        <taxon>malvids</taxon>
        <taxon>Brassicales</taxon>
        <taxon>Brassicaceae</taxon>
        <taxon>Brassiceae</taxon>
        <taxon>Brassica</taxon>
    </lineage>
</organism>
<dbReference type="Pfam" id="PF04827">
    <property type="entry name" value="Plant_tran"/>
    <property type="match status" value="2"/>
</dbReference>
<proteinExistence type="predicted"/>
<dbReference type="PANTHER" id="PTHR47150">
    <property type="entry name" value="OS12G0169200 PROTEIN"/>
    <property type="match status" value="1"/>
</dbReference>
<name>A0A0D3CR17_BRAOL</name>
<protein>
    <recommendedName>
        <fullName evidence="3">DDE Tnp4 domain-containing protein</fullName>
    </recommendedName>
</protein>
<evidence type="ECO:0008006" key="3">
    <source>
        <dbReference type="Google" id="ProtNLM"/>
    </source>
</evidence>
<reference evidence="1" key="2">
    <citation type="submission" date="2015-03" db="UniProtKB">
        <authorList>
            <consortium name="EnsemblPlants"/>
        </authorList>
    </citation>
    <scope>IDENTIFICATION</scope>
</reference>
<reference evidence="1 2" key="1">
    <citation type="journal article" date="2014" name="Genome Biol.">
        <title>Transcriptome and methylome profiling reveals relics of genome dominance in the mesopolyploid Brassica oleracea.</title>
        <authorList>
            <person name="Parkin I.A."/>
            <person name="Koh C."/>
            <person name="Tang H."/>
            <person name="Robinson S.J."/>
            <person name="Kagale S."/>
            <person name="Clarke W.E."/>
            <person name="Town C.D."/>
            <person name="Nixon J."/>
            <person name="Krishnakumar V."/>
            <person name="Bidwell S.L."/>
            <person name="Denoeud F."/>
            <person name="Belcram H."/>
            <person name="Links M.G."/>
            <person name="Just J."/>
            <person name="Clarke C."/>
            <person name="Bender T."/>
            <person name="Huebert T."/>
            <person name="Mason A.S."/>
            <person name="Pires J.C."/>
            <person name="Barker G."/>
            <person name="Moore J."/>
            <person name="Walley P.G."/>
            <person name="Manoli S."/>
            <person name="Batley J."/>
            <person name="Edwards D."/>
            <person name="Nelson M.N."/>
            <person name="Wang X."/>
            <person name="Paterson A.H."/>
            <person name="King G."/>
            <person name="Bancroft I."/>
            <person name="Chalhoub B."/>
            <person name="Sharpe A.G."/>
        </authorList>
    </citation>
    <scope>NUCLEOTIDE SEQUENCE</scope>
    <source>
        <strain evidence="1 2">cv. TO1000</strain>
    </source>
</reference>
<sequence>MNKGLFIRIVDGLEQFFPFFQQRKDATGRFGLSALQKCTAAISLLAYGTAADTVDEYLRLGETTALSCLHNFTNRFIQLFGDEYLRRPTPEDLQRLLDIGEKRGFPGMVGSIDCMHWEWKNCPTAWKGQYARGSEKPRIVLEAVASHDLWIWHAFFGPPGTLNDINVLDRSPVFDDILEGRAPRVKYMVNGHMYKLAYYLTDVQEATRKDVERAFGVLQARFAIVRNPVKTLDKEKIGKIMRACIILHNMIVEDERNGYTRIDISEFEEGDVTRSSQVETERPTNLNNMFSNRNDLRDRHMHDQLKNDLIQNIWNKFGDED</sequence>
<accession>A0A0D3CR17</accession>
<dbReference type="HOGENOM" id="CLU_012390_1_3_1"/>
<dbReference type="PANTHER" id="PTHR47150:SF5">
    <property type="entry name" value="OS07G0546750 PROTEIN"/>
    <property type="match status" value="1"/>
</dbReference>
<dbReference type="AlphaFoldDB" id="A0A0D3CR17"/>
<evidence type="ECO:0000313" key="1">
    <source>
        <dbReference type="EnsemblPlants" id="Bo6g034630.1"/>
    </source>
</evidence>
<dbReference type="Gramene" id="Bo6g034630.1">
    <property type="protein sequence ID" value="Bo6g034630.1"/>
    <property type="gene ID" value="Bo6g034630"/>
</dbReference>
<dbReference type="InterPro" id="IPR006912">
    <property type="entry name" value="Harbinger_derived_prot"/>
</dbReference>
<dbReference type="EnsemblPlants" id="Bo6g034630.1">
    <property type="protein sequence ID" value="Bo6g034630.1"/>
    <property type="gene ID" value="Bo6g034630"/>
</dbReference>
<evidence type="ECO:0000313" key="2">
    <source>
        <dbReference type="Proteomes" id="UP000032141"/>
    </source>
</evidence>
<dbReference type="Proteomes" id="UP000032141">
    <property type="component" value="Chromosome C6"/>
</dbReference>